<keyword evidence="9" id="KW-0862">Zinc</keyword>
<evidence type="ECO:0000256" key="2">
    <source>
        <dbReference type="ARBA" id="ARBA00004123"/>
    </source>
</evidence>
<evidence type="ECO:0000256" key="1">
    <source>
        <dbReference type="ARBA" id="ARBA00001947"/>
    </source>
</evidence>
<keyword evidence="6" id="KW-0963">Cytoplasm</keyword>
<sequence>MSFCSRWNKGEVYRDHFSSGKYVCSQCDNDLFSSESKFEHQTPWPAFYHPIRSDSLSKKQERKNAYKVSCGKCGNGLGHEFLNEGPKGNSRF</sequence>
<dbReference type="GO" id="GO:0033743">
    <property type="term" value="F:peptide-methionine (R)-S-oxide reductase activity"/>
    <property type="evidence" value="ECO:0007669"/>
    <property type="project" value="UniProtKB-EC"/>
</dbReference>
<evidence type="ECO:0000259" key="17">
    <source>
        <dbReference type="PROSITE" id="PS51790"/>
    </source>
</evidence>
<evidence type="ECO:0000256" key="10">
    <source>
        <dbReference type="ARBA" id="ARBA00022859"/>
    </source>
</evidence>
<evidence type="ECO:0000256" key="9">
    <source>
        <dbReference type="ARBA" id="ARBA00022833"/>
    </source>
</evidence>
<evidence type="ECO:0000256" key="14">
    <source>
        <dbReference type="ARBA" id="ARBA00023242"/>
    </source>
</evidence>
<evidence type="ECO:0000256" key="5">
    <source>
        <dbReference type="ARBA" id="ARBA00012499"/>
    </source>
</evidence>
<dbReference type="GO" id="GO:0045087">
    <property type="term" value="P:innate immune response"/>
    <property type="evidence" value="ECO:0007669"/>
    <property type="project" value="UniProtKB-KW"/>
</dbReference>
<dbReference type="GO" id="GO:0005634">
    <property type="term" value="C:nucleus"/>
    <property type="evidence" value="ECO:0007669"/>
    <property type="project" value="UniProtKB-SubCell"/>
</dbReference>
<organism evidence="18">
    <name type="scientific">Lepeophtheirus salmonis</name>
    <name type="common">Salmon louse</name>
    <name type="synonym">Caligus salmonis</name>
    <dbReference type="NCBI Taxonomy" id="72036"/>
    <lineage>
        <taxon>Eukaryota</taxon>
        <taxon>Metazoa</taxon>
        <taxon>Ecdysozoa</taxon>
        <taxon>Arthropoda</taxon>
        <taxon>Crustacea</taxon>
        <taxon>Multicrustacea</taxon>
        <taxon>Hexanauplia</taxon>
        <taxon>Copepoda</taxon>
        <taxon>Siphonostomatoida</taxon>
        <taxon>Caligidae</taxon>
        <taxon>Lepeophtheirus</taxon>
    </lineage>
</organism>
<keyword evidence="10" id="KW-0391">Immunity</keyword>
<feature type="domain" description="MsrB" evidence="17">
    <location>
        <begin position="1"/>
        <end position="92"/>
    </location>
</feature>
<dbReference type="Gene3D" id="2.170.150.20">
    <property type="entry name" value="Peptide methionine sulfoxide reductase"/>
    <property type="match status" value="1"/>
</dbReference>
<dbReference type="AlphaFoldDB" id="A0A0K2UFY2"/>
<comment type="function">
    <text evidence="15">Methionine-sulfoxide reductase that specifically reduces methionine (R)-sulfoxide back to methionine. While in many cases, methionine oxidation is the result of random oxidation following oxidative stress, methionine oxidation is also a post-translational modification that takes place on specific residue. Acts as a regulator of actin assembly by reducing methionine (R)-sulfoxide mediated by MICALs (MICAL1, MICAL2 or MICAL3) on actin, thereby promoting filament repolymerization. Plays a role in innate immunity by reducing oxidized actin, leading to actin repolymerization in macrophages.</text>
</comment>
<dbReference type="SUPFAM" id="SSF51316">
    <property type="entry name" value="Mss4-like"/>
    <property type="match status" value="1"/>
</dbReference>
<keyword evidence="12" id="KW-0560">Oxidoreductase</keyword>
<dbReference type="PANTHER" id="PTHR46755:SF5">
    <property type="entry name" value="METHIONINE-R-SULFOXIDE REDUCTASE B1"/>
    <property type="match status" value="1"/>
</dbReference>
<dbReference type="InterPro" id="IPR002579">
    <property type="entry name" value="Met_Sox_Rdtase_MsrB_dom"/>
</dbReference>
<dbReference type="EMBL" id="HACA01019619">
    <property type="protein sequence ID" value="CDW36980.1"/>
    <property type="molecule type" value="Transcribed_RNA"/>
</dbReference>
<dbReference type="GO" id="GO:0005856">
    <property type="term" value="C:cytoskeleton"/>
    <property type="evidence" value="ECO:0007669"/>
    <property type="project" value="UniProtKB-SubCell"/>
</dbReference>
<reference evidence="18" key="1">
    <citation type="submission" date="2014-05" db="EMBL/GenBank/DDBJ databases">
        <authorList>
            <person name="Chronopoulou M."/>
        </authorList>
    </citation>
    <scope>NUCLEOTIDE SEQUENCE</scope>
    <source>
        <tissue evidence="18">Whole organism</tissue>
    </source>
</reference>
<evidence type="ECO:0000256" key="12">
    <source>
        <dbReference type="ARBA" id="ARBA00023002"/>
    </source>
</evidence>
<comment type="similarity">
    <text evidence="4">Belongs to the MsrB Met sulfoxide reductase family.</text>
</comment>
<name>A0A0K2UFY2_LEPSM</name>
<dbReference type="InterPro" id="IPR052150">
    <property type="entry name" value="MsrB_Met_sulfoxide_reductase"/>
</dbReference>
<proteinExistence type="inferred from homology"/>
<dbReference type="InterPro" id="IPR011057">
    <property type="entry name" value="Mss4-like_sf"/>
</dbReference>
<evidence type="ECO:0000256" key="16">
    <source>
        <dbReference type="ARBA" id="ARBA00048488"/>
    </source>
</evidence>
<protein>
    <recommendedName>
        <fullName evidence="5">peptide-methionine (R)-S-oxide reductase</fullName>
        <ecNumber evidence="5">1.8.4.12</ecNumber>
    </recommendedName>
</protein>
<accession>A0A0K2UFY2</accession>
<keyword evidence="13" id="KW-0206">Cytoskeleton</keyword>
<evidence type="ECO:0000256" key="7">
    <source>
        <dbReference type="ARBA" id="ARBA00022588"/>
    </source>
</evidence>
<dbReference type="GO" id="GO:0046872">
    <property type="term" value="F:metal ion binding"/>
    <property type="evidence" value="ECO:0007669"/>
    <property type="project" value="UniProtKB-KW"/>
</dbReference>
<evidence type="ECO:0000256" key="3">
    <source>
        <dbReference type="ARBA" id="ARBA00004245"/>
    </source>
</evidence>
<dbReference type="OMA" id="CSKCEHQ"/>
<dbReference type="PANTHER" id="PTHR46755">
    <property type="entry name" value="METHIONINE-R-SULFOXIDE REDUCTASE B1"/>
    <property type="match status" value="1"/>
</dbReference>
<keyword evidence="7" id="KW-0399">Innate immunity</keyword>
<dbReference type="PROSITE" id="PS51790">
    <property type="entry name" value="MSRB"/>
    <property type="match status" value="1"/>
</dbReference>
<keyword evidence="11" id="KW-0712">Selenocysteine</keyword>
<dbReference type="OrthoDB" id="44061at2759"/>
<dbReference type="GO" id="GO:0030091">
    <property type="term" value="P:protein repair"/>
    <property type="evidence" value="ECO:0007669"/>
    <property type="project" value="TreeGrafter"/>
</dbReference>
<evidence type="ECO:0000256" key="6">
    <source>
        <dbReference type="ARBA" id="ARBA00022490"/>
    </source>
</evidence>
<evidence type="ECO:0000256" key="15">
    <source>
        <dbReference type="ARBA" id="ARBA00046083"/>
    </source>
</evidence>
<comment type="catalytic activity">
    <reaction evidence="16">
        <text>L-methionyl-[protein] + [thioredoxin]-disulfide + H2O = L-methionyl-(R)-S-oxide-[protein] + [thioredoxin]-dithiol</text>
        <dbReference type="Rhea" id="RHEA:24164"/>
        <dbReference type="Rhea" id="RHEA-COMP:10698"/>
        <dbReference type="Rhea" id="RHEA-COMP:10700"/>
        <dbReference type="Rhea" id="RHEA-COMP:12313"/>
        <dbReference type="Rhea" id="RHEA-COMP:12314"/>
        <dbReference type="ChEBI" id="CHEBI:15377"/>
        <dbReference type="ChEBI" id="CHEBI:16044"/>
        <dbReference type="ChEBI" id="CHEBI:29950"/>
        <dbReference type="ChEBI" id="CHEBI:45764"/>
        <dbReference type="ChEBI" id="CHEBI:50058"/>
        <dbReference type="EC" id="1.8.4.12"/>
    </reaction>
</comment>
<dbReference type="EC" id="1.8.4.12" evidence="5"/>
<evidence type="ECO:0000256" key="8">
    <source>
        <dbReference type="ARBA" id="ARBA00022723"/>
    </source>
</evidence>
<evidence type="ECO:0000313" key="18">
    <source>
        <dbReference type="EMBL" id="CDW36980.1"/>
    </source>
</evidence>
<keyword evidence="14" id="KW-0539">Nucleus</keyword>
<keyword evidence="8" id="KW-0479">Metal-binding</keyword>
<comment type="subcellular location">
    <subcellularLocation>
        <location evidence="3">Cytoplasm</location>
        <location evidence="3">Cytoskeleton</location>
    </subcellularLocation>
    <subcellularLocation>
        <location evidence="2">Nucleus</location>
    </subcellularLocation>
</comment>
<dbReference type="Pfam" id="PF01641">
    <property type="entry name" value="SelR"/>
    <property type="match status" value="1"/>
</dbReference>
<evidence type="ECO:0000256" key="11">
    <source>
        <dbReference type="ARBA" id="ARBA00022933"/>
    </source>
</evidence>
<evidence type="ECO:0000256" key="13">
    <source>
        <dbReference type="ARBA" id="ARBA00023212"/>
    </source>
</evidence>
<evidence type="ECO:0000256" key="4">
    <source>
        <dbReference type="ARBA" id="ARBA00007174"/>
    </source>
</evidence>
<comment type="cofactor">
    <cofactor evidence="1">
        <name>Zn(2+)</name>
        <dbReference type="ChEBI" id="CHEBI:29105"/>
    </cofactor>
</comment>